<dbReference type="RefSeq" id="WP_197526156.1">
    <property type="nucleotide sequence ID" value="NZ_SJPR01000001.1"/>
</dbReference>
<dbReference type="Pfam" id="PF07963">
    <property type="entry name" value="N_methyl"/>
    <property type="match status" value="1"/>
</dbReference>
<proteinExistence type="predicted"/>
<evidence type="ECO:0000313" key="2">
    <source>
        <dbReference type="EMBL" id="TWT99466.1"/>
    </source>
</evidence>
<name>A0A5C6AJ98_9BACT</name>
<organism evidence="2 3">
    <name type="scientific">Botrimarina colliarenosi</name>
    <dbReference type="NCBI Taxonomy" id="2528001"/>
    <lineage>
        <taxon>Bacteria</taxon>
        <taxon>Pseudomonadati</taxon>
        <taxon>Planctomycetota</taxon>
        <taxon>Planctomycetia</taxon>
        <taxon>Pirellulales</taxon>
        <taxon>Lacipirellulaceae</taxon>
        <taxon>Botrimarina</taxon>
    </lineage>
</organism>
<dbReference type="Gene3D" id="3.30.700.10">
    <property type="entry name" value="Glycoprotein, Type 4 Pilin"/>
    <property type="match status" value="1"/>
</dbReference>
<dbReference type="InterPro" id="IPR012902">
    <property type="entry name" value="N_methyl_site"/>
</dbReference>
<dbReference type="EMBL" id="SJPR01000001">
    <property type="protein sequence ID" value="TWT99466.1"/>
    <property type="molecule type" value="Genomic_DNA"/>
</dbReference>
<dbReference type="Pfam" id="PF07596">
    <property type="entry name" value="SBP_bac_10"/>
    <property type="match status" value="1"/>
</dbReference>
<dbReference type="InterPro" id="IPR045584">
    <property type="entry name" value="Pilin-like"/>
</dbReference>
<feature type="domain" description="DUF1559" evidence="1">
    <location>
        <begin position="30"/>
        <end position="303"/>
    </location>
</feature>
<protein>
    <submittedName>
        <fullName evidence="2">Putative major pilin subunit</fullName>
    </submittedName>
</protein>
<dbReference type="AlphaFoldDB" id="A0A5C6AJ98"/>
<dbReference type="NCBIfam" id="TIGR02532">
    <property type="entry name" value="IV_pilin_GFxxxE"/>
    <property type="match status" value="1"/>
</dbReference>
<dbReference type="InterPro" id="IPR027558">
    <property type="entry name" value="Pre_pil_HX9DG_C"/>
</dbReference>
<sequence length="332" mass="36057">MRVRGFTLVELLVVIAIIGILVALLLPAVQAAREAARRMACSNNIKNVALAVLNYEDTNGFLPVARRFPDGSSWTYIAQQLVNKPVNFSGTSGFVLLLPYIEEQALFDGLQIDEMGGLWPSTVKFPSGVPWRTPERERLLAQRPAPYVCPSATALPSSEDPSWTSWSIKPATGTYAFSGGHRGPTGPSVNYCRTKHRASGAHRYWEPVELRHVTDGTSKTFSIGEVVDAHLVDGSNVWAYTNRWADGFRVTAAPLNTPPGVLGFVIPPDQARLNGAFASRHPGGAHFSYLDGHIEFVLDTVDLDVYQNESTIAGTPVEHDAADNAWCVANGG</sequence>
<dbReference type="Proteomes" id="UP000317421">
    <property type="component" value="Unassembled WGS sequence"/>
</dbReference>
<accession>A0A5C6AJ98</accession>
<comment type="caution">
    <text evidence="2">The sequence shown here is derived from an EMBL/GenBank/DDBJ whole genome shotgun (WGS) entry which is preliminary data.</text>
</comment>
<gene>
    <name evidence="2" type="ORF">Pla108_04050</name>
</gene>
<dbReference type="PANTHER" id="PTHR30093">
    <property type="entry name" value="GENERAL SECRETION PATHWAY PROTEIN G"/>
    <property type="match status" value="1"/>
</dbReference>
<dbReference type="InterPro" id="IPR011453">
    <property type="entry name" value="DUF1559"/>
</dbReference>
<dbReference type="PANTHER" id="PTHR30093:SF2">
    <property type="entry name" value="TYPE II SECRETION SYSTEM PROTEIN H"/>
    <property type="match status" value="1"/>
</dbReference>
<dbReference type="PROSITE" id="PS00409">
    <property type="entry name" value="PROKAR_NTER_METHYL"/>
    <property type="match status" value="1"/>
</dbReference>
<reference evidence="2 3" key="1">
    <citation type="submission" date="2019-02" db="EMBL/GenBank/DDBJ databases">
        <title>Deep-cultivation of Planctomycetes and their phenomic and genomic characterization uncovers novel biology.</title>
        <authorList>
            <person name="Wiegand S."/>
            <person name="Jogler M."/>
            <person name="Boedeker C."/>
            <person name="Pinto D."/>
            <person name="Vollmers J."/>
            <person name="Rivas-Marin E."/>
            <person name="Kohn T."/>
            <person name="Peeters S.H."/>
            <person name="Heuer A."/>
            <person name="Rast P."/>
            <person name="Oberbeckmann S."/>
            <person name="Bunk B."/>
            <person name="Jeske O."/>
            <person name="Meyerdierks A."/>
            <person name="Storesund J.E."/>
            <person name="Kallscheuer N."/>
            <person name="Luecker S."/>
            <person name="Lage O.M."/>
            <person name="Pohl T."/>
            <person name="Merkel B.J."/>
            <person name="Hornburger P."/>
            <person name="Mueller R.-W."/>
            <person name="Bruemmer F."/>
            <person name="Labrenz M."/>
            <person name="Spormann A.M."/>
            <person name="Op Den Camp H."/>
            <person name="Overmann J."/>
            <person name="Amann R."/>
            <person name="Jetten M.S.M."/>
            <person name="Mascher T."/>
            <person name="Medema M.H."/>
            <person name="Devos D.P."/>
            <person name="Kaster A.-K."/>
            <person name="Ovreas L."/>
            <person name="Rohde M."/>
            <person name="Galperin M.Y."/>
            <person name="Jogler C."/>
        </authorList>
    </citation>
    <scope>NUCLEOTIDE SEQUENCE [LARGE SCALE GENOMIC DNA]</scope>
    <source>
        <strain evidence="2 3">Pla108</strain>
    </source>
</reference>
<evidence type="ECO:0000313" key="3">
    <source>
        <dbReference type="Proteomes" id="UP000317421"/>
    </source>
</evidence>
<evidence type="ECO:0000259" key="1">
    <source>
        <dbReference type="Pfam" id="PF07596"/>
    </source>
</evidence>
<dbReference type="SUPFAM" id="SSF54523">
    <property type="entry name" value="Pili subunits"/>
    <property type="match status" value="1"/>
</dbReference>
<keyword evidence="3" id="KW-1185">Reference proteome</keyword>
<dbReference type="NCBIfam" id="TIGR04294">
    <property type="entry name" value="pre_pil_HX9DG"/>
    <property type="match status" value="1"/>
</dbReference>